<evidence type="ECO:0000313" key="2">
    <source>
        <dbReference type="Proteomes" id="UP000007174"/>
    </source>
</evidence>
<protein>
    <submittedName>
        <fullName evidence="1">Uncharacterized protein</fullName>
    </submittedName>
</protein>
<dbReference type="Proteomes" id="UP000007174">
    <property type="component" value="Unassembled WGS sequence"/>
</dbReference>
<gene>
    <name evidence="1" type="ORF">CH063_01303</name>
</gene>
<evidence type="ECO:0000313" key="1">
    <source>
        <dbReference type="EMBL" id="CCF35408.1"/>
    </source>
</evidence>
<sequence length="203" mass="22670">MAQKSMLIDRHSAQPGDIASKTRHAPVETTGLQYHLINDDAKSSPYLRSIHTLRLWDGPCLRPMHHTNIAVCEINKMRGDKSCLGNLFTCLRSPRQRLVVRAWCCCFVVVVAATATQNIGQQAQSTTVAWAQGPLLIPWWRDVSSRSITSHLDLSLLPSPTSPGVSSNHAAFSFGLHYTIWQNRFGWRGNVCDLVLQRSPVLQ</sequence>
<reference evidence="2" key="1">
    <citation type="journal article" date="2012" name="Nat. Genet.">
        <title>Lifestyle transitions in plant pathogenic Colletotrichum fungi deciphered by genome and transcriptome analyses.</title>
        <authorList>
            <person name="O'Connell R.J."/>
            <person name="Thon M.R."/>
            <person name="Hacquard S."/>
            <person name="Amyotte S.G."/>
            <person name="Kleemann J."/>
            <person name="Torres M.F."/>
            <person name="Damm U."/>
            <person name="Buiate E.A."/>
            <person name="Epstein L."/>
            <person name="Alkan N."/>
            <person name="Altmueller J."/>
            <person name="Alvarado-Balderrama L."/>
            <person name="Bauser C.A."/>
            <person name="Becker C."/>
            <person name="Birren B.W."/>
            <person name="Chen Z."/>
            <person name="Choi J."/>
            <person name="Crouch J.A."/>
            <person name="Duvick J.P."/>
            <person name="Farman M.A."/>
            <person name="Gan P."/>
            <person name="Heiman D."/>
            <person name="Henrissat B."/>
            <person name="Howard R.J."/>
            <person name="Kabbage M."/>
            <person name="Koch C."/>
            <person name="Kracher B."/>
            <person name="Kubo Y."/>
            <person name="Law A.D."/>
            <person name="Lebrun M.-H."/>
            <person name="Lee Y.-H."/>
            <person name="Miyara I."/>
            <person name="Moore N."/>
            <person name="Neumann U."/>
            <person name="Nordstroem K."/>
            <person name="Panaccione D.G."/>
            <person name="Panstruga R."/>
            <person name="Place M."/>
            <person name="Proctor R.H."/>
            <person name="Prusky D."/>
            <person name="Rech G."/>
            <person name="Reinhardt R."/>
            <person name="Rollins J.A."/>
            <person name="Rounsley S."/>
            <person name="Schardl C.L."/>
            <person name="Schwartz D.C."/>
            <person name="Shenoy N."/>
            <person name="Shirasu K."/>
            <person name="Sikhakolli U.R."/>
            <person name="Stueber K."/>
            <person name="Sukno S.A."/>
            <person name="Sweigard J.A."/>
            <person name="Takano Y."/>
            <person name="Takahara H."/>
            <person name="Trail F."/>
            <person name="van der Does H.C."/>
            <person name="Voll L.M."/>
            <person name="Will I."/>
            <person name="Young S."/>
            <person name="Zeng Q."/>
            <person name="Zhang J."/>
            <person name="Zhou S."/>
            <person name="Dickman M.B."/>
            <person name="Schulze-Lefert P."/>
            <person name="Ver Loren van Themaat E."/>
            <person name="Ma L.-J."/>
            <person name="Vaillancourt L.J."/>
        </authorList>
    </citation>
    <scope>NUCLEOTIDE SEQUENCE [LARGE SCALE GENOMIC DNA]</scope>
    <source>
        <strain evidence="2">IMI 349063</strain>
    </source>
</reference>
<proteinExistence type="predicted"/>
<dbReference type="EMBL" id="CACQ02001524">
    <property type="protein sequence ID" value="CCF35408.1"/>
    <property type="molecule type" value="Genomic_DNA"/>
</dbReference>
<accession>H1V5A6</accession>
<dbReference type="AlphaFoldDB" id="H1V5A6"/>
<name>H1V5A6_COLHI</name>
<dbReference type="HOGENOM" id="CLU_1348829_0_0_1"/>
<organism evidence="1 2">
    <name type="scientific">Colletotrichum higginsianum (strain IMI 349063)</name>
    <name type="common">Crucifer anthracnose fungus</name>
    <dbReference type="NCBI Taxonomy" id="759273"/>
    <lineage>
        <taxon>Eukaryota</taxon>
        <taxon>Fungi</taxon>
        <taxon>Dikarya</taxon>
        <taxon>Ascomycota</taxon>
        <taxon>Pezizomycotina</taxon>
        <taxon>Sordariomycetes</taxon>
        <taxon>Hypocreomycetidae</taxon>
        <taxon>Glomerellales</taxon>
        <taxon>Glomerellaceae</taxon>
        <taxon>Colletotrichum</taxon>
        <taxon>Colletotrichum destructivum species complex</taxon>
    </lineage>
</organism>